<accession>A0A1R4HJA7</accession>
<dbReference type="AlphaFoldDB" id="A0A1R4HJA7"/>
<dbReference type="EMBL" id="FUKI01000162">
    <property type="protein sequence ID" value="SJM95970.1"/>
    <property type="molecule type" value="Genomic_DNA"/>
</dbReference>
<organism evidence="1 2">
    <name type="scientific">Crenothrix polyspora</name>
    <dbReference type="NCBI Taxonomy" id="360316"/>
    <lineage>
        <taxon>Bacteria</taxon>
        <taxon>Pseudomonadati</taxon>
        <taxon>Pseudomonadota</taxon>
        <taxon>Gammaproteobacteria</taxon>
        <taxon>Methylococcales</taxon>
        <taxon>Crenotrichaceae</taxon>
        <taxon>Crenothrix</taxon>
    </lineage>
</organism>
<gene>
    <name evidence="1" type="ORF">CRENPOLYSF1_820006</name>
</gene>
<sequence length="44" mass="5242">MNYHCLRDKIILIITVYGMKKANYHCLRDELSLFTGSIYVTKYI</sequence>
<keyword evidence="2" id="KW-1185">Reference proteome</keyword>
<name>A0A1R4HJA7_9GAMM</name>
<evidence type="ECO:0000313" key="1">
    <source>
        <dbReference type="EMBL" id="SJM95970.1"/>
    </source>
</evidence>
<protein>
    <submittedName>
        <fullName evidence="1">Uncharacterized protein</fullName>
    </submittedName>
</protein>
<reference evidence="2" key="1">
    <citation type="submission" date="2017-02" db="EMBL/GenBank/DDBJ databases">
        <authorList>
            <person name="Daims H."/>
        </authorList>
    </citation>
    <scope>NUCLEOTIDE SEQUENCE [LARGE SCALE GENOMIC DNA]</scope>
</reference>
<proteinExistence type="predicted"/>
<evidence type="ECO:0000313" key="2">
    <source>
        <dbReference type="Proteomes" id="UP000195667"/>
    </source>
</evidence>
<dbReference type="Proteomes" id="UP000195667">
    <property type="component" value="Unassembled WGS sequence"/>
</dbReference>